<dbReference type="CDD" id="cd02781">
    <property type="entry name" value="MopB_CT_Acetylene-hydratase"/>
    <property type="match status" value="1"/>
</dbReference>
<organism evidence="6 7">
    <name type="scientific">Gordonibacter massiliensis</name>
    <name type="common">ex Traore et al. 2017</name>
    <dbReference type="NCBI Taxonomy" id="1841863"/>
    <lineage>
        <taxon>Bacteria</taxon>
        <taxon>Bacillati</taxon>
        <taxon>Actinomycetota</taxon>
        <taxon>Coriobacteriia</taxon>
        <taxon>Eggerthellales</taxon>
        <taxon>Eggerthellaceae</taxon>
        <taxon>Gordonibacter</taxon>
    </lineage>
</organism>
<evidence type="ECO:0000313" key="6">
    <source>
        <dbReference type="EMBL" id="MBC2888093.1"/>
    </source>
</evidence>
<dbReference type="InterPro" id="IPR009010">
    <property type="entry name" value="Asp_de-COase-like_dom_sf"/>
</dbReference>
<proteinExistence type="inferred from homology"/>
<dbReference type="InterPro" id="IPR006657">
    <property type="entry name" value="MoPterin_dinucl-bd_dom"/>
</dbReference>
<dbReference type="Gene3D" id="2.40.40.20">
    <property type="match status" value="1"/>
</dbReference>
<accession>A0A842J8H1</accession>
<dbReference type="InterPro" id="IPR006963">
    <property type="entry name" value="Mopterin_OxRdtase_4Fe-4S_dom"/>
</dbReference>
<reference evidence="6 7" key="1">
    <citation type="submission" date="2020-08" db="EMBL/GenBank/DDBJ databases">
        <authorList>
            <person name="Liu C."/>
            <person name="Sun Q."/>
        </authorList>
    </citation>
    <scope>NUCLEOTIDE SEQUENCE [LARGE SCALE GENOMIC DNA]</scope>
    <source>
        <strain evidence="6 7">N22</strain>
    </source>
</reference>
<dbReference type="PROSITE" id="PS51669">
    <property type="entry name" value="4FE4S_MOW_BIS_MGD"/>
    <property type="match status" value="1"/>
</dbReference>
<dbReference type="Pfam" id="PF04879">
    <property type="entry name" value="Molybdop_Fe4S4"/>
    <property type="match status" value="1"/>
</dbReference>
<dbReference type="Gene3D" id="3.40.228.10">
    <property type="entry name" value="Dimethylsulfoxide Reductase, domain 2"/>
    <property type="match status" value="1"/>
</dbReference>
<evidence type="ECO:0000259" key="5">
    <source>
        <dbReference type="PROSITE" id="PS51669"/>
    </source>
</evidence>
<dbReference type="InterPro" id="IPR006656">
    <property type="entry name" value="Mopterin_OxRdtase"/>
</dbReference>
<keyword evidence="2" id="KW-0479">Metal-binding</keyword>
<evidence type="ECO:0000256" key="2">
    <source>
        <dbReference type="ARBA" id="ARBA00022723"/>
    </source>
</evidence>
<dbReference type="RefSeq" id="WP_185904080.1">
    <property type="nucleotide sequence ID" value="NZ_JACMSE010000001.1"/>
</dbReference>
<sequence length="826" mass="93402">MEFKNDLGKPWKFQDGDFTVVRSSVWSPPGCHPVGCGIKIYVDKDGRLDHIEGDENDPITHGRLCPRCLALKDYVYNPSRVVYPMRRAKEERGNADAWERCTWDEALDLVMDNWKRLTEQHGRETMAIFVGTGRDGMLSQDFQLSIFRTPNLAYTQSGYACYQPRMMSSQMVLGALYPELDYAGGLEGGYDDPQYEVPELMVLWGKMPLASNPDGFFGHSVIDLMKRGAKLVTIDPRVNWLATRSVVQLRLRNGTDAALAMALCNIIISEDLYDHDFVERWCYGFDEFAERVAYMKPEDAAEICEIPVEDIYRVARMYAAAKPAAIAWGLAFDQNTNGMQAGHCVLGMICMTGNLDVPGGNIVADLSMPEDITGSAAEGQSAHNTDTRAFITEGWYQMTDEERAKCVGMDKYPLYCNQITGAQADCVLDTLETDEPYPIRMAWIANTNLLAPTNSAEPTRWHKAFQRSIEFAFGTDCFVTPTIQAVCDVFLPLSTVVEHDGVNRTHYGAASITTGCGNKAVTVGEAKCDLEIYCLLAERMAAMFPDDPKARFAHEKYGDYHDYLNKNRLEGRHDFDEVKQLVKFKRKVYYRKYETGKLRPDGQPGFLTPTGRVELWSSQYNDNGMDPLPYYYEPDLSPRVPKKSAEELNIMKNPRVSEELDAKWHERDLSHEEIIEKYPFILSTGHRRYSSFHSEHRQIAVLREIDPNPMLEINSADAERLGLADGQWCEISNMFGAAKYKARLMPTIKQGHVEADHGWWFPEQDGSEPSLFGVWQSNCNDLIPEHHNNALGLGAPYKSACCNVTPLKESYDVDMNAFAERFGKLV</sequence>
<dbReference type="GO" id="GO:0046872">
    <property type="term" value="F:metal ion binding"/>
    <property type="evidence" value="ECO:0007669"/>
    <property type="project" value="UniProtKB-KW"/>
</dbReference>
<evidence type="ECO:0000256" key="1">
    <source>
        <dbReference type="ARBA" id="ARBA00010312"/>
    </source>
</evidence>
<evidence type="ECO:0000313" key="7">
    <source>
        <dbReference type="Proteomes" id="UP000587396"/>
    </source>
</evidence>
<keyword evidence="7" id="KW-1185">Reference proteome</keyword>
<keyword evidence="3" id="KW-0408">Iron</keyword>
<dbReference type="Pfam" id="PF01568">
    <property type="entry name" value="Molydop_binding"/>
    <property type="match status" value="1"/>
</dbReference>
<dbReference type="Gene3D" id="3.40.50.740">
    <property type="match status" value="1"/>
</dbReference>
<gene>
    <name evidence="6" type="ORF">H7313_01835</name>
</gene>
<protein>
    <submittedName>
        <fullName evidence="6">Molybdopterin-dependent oxidoreductase</fullName>
    </submittedName>
</protein>
<dbReference type="GO" id="GO:0043546">
    <property type="term" value="F:molybdopterin cofactor binding"/>
    <property type="evidence" value="ECO:0007669"/>
    <property type="project" value="InterPro"/>
</dbReference>
<dbReference type="Gene3D" id="2.20.25.90">
    <property type="entry name" value="ADC-like domains"/>
    <property type="match status" value="1"/>
</dbReference>
<evidence type="ECO:0000256" key="4">
    <source>
        <dbReference type="ARBA" id="ARBA00023014"/>
    </source>
</evidence>
<dbReference type="Pfam" id="PF00384">
    <property type="entry name" value="Molybdopterin"/>
    <property type="match status" value="1"/>
</dbReference>
<evidence type="ECO:0000256" key="3">
    <source>
        <dbReference type="ARBA" id="ARBA00023004"/>
    </source>
</evidence>
<dbReference type="PANTHER" id="PTHR43742">
    <property type="entry name" value="TRIMETHYLAMINE-N-OXIDE REDUCTASE"/>
    <property type="match status" value="1"/>
</dbReference>
<dbReference type="InterPro" id="IPR037949">
    <property type="entry name" value="MopB_CT_Acetylene-hydratase"/>
</dbReference>
<dbReference type="GO" id="GO:0051536">
    <property type="term" value="F:iron-sulfur cluster binding"/>
    <property type="evidence" value="ECO:0007669"/>
    <property type="project" value="UniProtKB-KW"/>
</dbReference>
<dbReference type="GO" id="GO:0018818">
    <property type="term" value="F:acetylene hydratase activity"/>
    <property type="evidence" value="ECO:0007669"/>
    <property type="project" value="InterPro"/>
</dbReference>
<dbReference type="AlphaFoldDB" id="A0A842J8H1"/>
<dbReference type="SMART" id="SM00926">
    <property type="entry name" value="Molybdop_Fe4S4"/>
    <property type="match status" value="1"/>
</dbReference>
<feature type="domain" description="4Fe-4S Mo/W bis-MGD-type" evidence="5">
    <location>
        <begin position="22"/>
        <end position="79"/>
    </location>
</feature>
<comment type="caution">
    <text evidence="6">The sequence shown here is derived from an EMBL/GenBank/DDBJ whole genome shotgun (WGS) entry which is preliminary data.</text>
</comment>
<name>A0A842J8H1_9ACTN</name>
<dbReference type="SUPFAM" id="SSF50692">
    <property type="entry name" value="ADC-like"/>
    <property type="match status" value="1"/>
</dbReference>
<comment type="similarity">
    <text evidence="1">Belongs to the prokaryotic molybdopterin-containing oxidoreductase family.</text>
</comment>
<dbReference type="Proteomes" id="UP000587396">
    <property type="component" value="Unassembled WGS sequence"/>
</dbReference>
<dbReference type="PANTHER" id="PTHR43742:SF6">
    <property type="entry name" value="OXIDOREDUCTASE YYAE-RELATED"/>
    <property type="match status" value="1"/>
</dbReference>
<dbReference type="InterPro" id="IPR050612">
    <property type="entry name" value="Prok_Mopterin_Oxidored"/>
</dbReference>
<dbReference type="EMBL" id="JACMSE010000001">
    <property type="protein sequence ID" value="MBC2888093.1"/>
    <property type="molecule type" value="Genomic_DNA"/>
</dbReference>
<dbReference type="GO" id="GO:0016491">
    <property type="term" value="F:oxidoreductase activity"/>
    <property type="evidence" value="ECO:0007669"/>
    <property type="project" value="InterPro"/>
</dbReference>
<dbReference type="SUPFAM" id="SSF53706">
    <property type="entry name" value="Formate dehydrogenase/DMSO reductase, domains 1-3"/>
    <property type="match status" value="1"/>
</dbReference>
<keyword evidence="4" id="KW-0411">Iron-sulfur</keyword>